<name>A0ABW9YUF8_9GAMM</name>
<comment type="caution">
    <text evidence="1">The sequence shown here is derived from an EMBL/GenBank/DDBJ whole genome shotgun (WGS) entry which is preliminary data.</text>
</comment>
<accession>A0ABW9YUF8</accession>
<dbReference type="SUPFAM" id="SSF53850">
    <property type="entry name" value="Periplasmic binding protein-like II"/>
    <property type="match status" value="1"/>
</dbReference>
<evidence type="ECO:0000313" key="1">
    <source>
        <dbReference type="EMBL" id="NBI56134.1"/>
    </source>
</evidence>
<dbReference type="RefSeq" id="WP_160658322.1">
    <property type="nucleotide sequence ID" value="NZ_RSEJ01000048.1"/>
</dbReference>
<reference evidence="1 2" key="1">
    <citation type="journal article" date="2017" name="Int. J. Syst. Evol. Microbiol.">
        <title>Photobacterium alginatilyticum sp. nov., a marine bacterium isolated from bottom seawater.</title>
        <authorList>
            <person name="Wang X."/>
            <person name="Wang Y."/>
            <person name="Yang X."/>
            <person name="Sun H."/>
            <person name="Li B."/>
            <person name="Zhang X.H."/>
        </authorList>
    </citation>
    <scope>NUCLEOTIDE SEQUENCE [LARGE SCALE GENOMIC DNA]</scope>
    <source>
        <strain evidence="1 2">P03D4</strain>
    </source>
</reference>
<dbReference type="Gene3D" id="3.40.190.10">
    <property type="entry name" value="Periplasmic binding protein-like II"/>
    <property type="match status" value="2"/>
</dbReference>
<keyword evidence="2" id="KW-1185">Reference proteome</keyword>
<organism evidence="1 2">
    <name type="scientific">Photobacterium alginatilyticum</name>
    <dbReference type="NCBI Taxonomy" id="1775171"/>
    <lineage>
        <taxon>Bacteria</taxon>
        <taxon>Pseudomonadati</taxon>
        <taxon>Pseudomonadota</taxon>
        <taxon>Gammaproteobacteria</taxon>
        <taxon>Vibrionales</taxon>
        <taxon>Vibrionaceae</taxon>
        <taxon>Photobacterium</taxon>
    </lineage>
</organism>
<dbReference type="Proteomes" id="UP000738517">
    <property type="component" value="Unassembled WGS sequence"/>
</dbReference>
<evidence type="ECO:0000313" key="2">
    <source>
        <dbReference type="Proteomes" id="UP000738517"/>
    </source>
</evidence>
<dbReference type="EMBL" id="RSEJ01000048">
    <property type="protein sequence ID" value="NBI56134.1"/>
    <property type="molecule type" value="Genomic_DNA"/>
</dbReference>
<protein>
    <submittedName>
        <fullName evidence="1">Transporter substrate-binding domain-containing protein</fullName>
    </submittedName>
</protein>
<sequence>MKKQLMITASILASFPSHSSETLKISSIDWCPQLCTNGSKDGYVMDTVREIFKNSPYSLDVEVFPWTRAIKNVEAGKSHALLSPAKEEAPGLKFPAQEVGLQRMCFITRMDSKWEYNSPESLSGMTVGMASDTSIEELNSYMVQNPNQFDFLPYGENYIEKNIKKLGKNRIDAFIFTHNSTMYKLNELGLSSDYKVSGCVDSAKIYMAFTPNSADESKVNKMMAYFDHRMQELKASGKIGEIMASYGLEDWQEFL</sequence>
<dbReference type="PANTHER" id="PTHR38834:SF3">
    <property type="entry name" value="SOLUTE-BINDING PROTEIN FAMILY 3_N-TERMINAL DOMAIN-CONTAINING PROTEIN"/>
    <property type="match status" value="1"/>
</dbReference>
<gene>
    <name evidence="1" type="ORF">EIZ48_26890</name>
</gene>
<proteinExistence type="predicted"/>
<dbReference type="PANTHER" id="PTHR38834">
    <property type="entry name" value="PERIPLASMIC SUBSTRATE BINDING PROTEIN FAMILY 3"/>
    <property type="match status" value="1"/>
</dbReference>